<dbReference type="InterPro" id="IPR000639">
    <property type="entry name" value="Epox_hydrolase-like"/>
</dbReference>
<keyword evidence="4" id="KW-1185">Reference proteome</keyword>
<dbReference type="GO" id="GO:0016787">
    <property type="term" value="F:hydrolase activity"/>
    <property type="evidence" value="ECO:0007669"/>
    <property type="project" value="UniProtKB-KW"/>
</dbReference>
<proteinExistence type="predicted"/>
<reference evidence="4" key="1">
    <citation type="journal article" date="2019" name="Int. J. Syst. Evol. Microbiol.">
        <title>The Global Catalogue of Microorganisms (GCM) 10K type strain sequencing project: providing services to taxonomists for standard genome sequencing and annotation.</title>
        <authorList>
            <consortium name="The Broad Institute Genomics Platform"/>
            <consortium name="The Broad Institute Genome Sequencing Center for Infectious Disease"/>
            <person name="Wu L."/>
            <person name="Ma J."/>
        </authorList>
    </citation>
    <scope>NUCLEOTIDE SEQUENCE [LARGE SCALE GENOMIC DNA]</scope>
    <source>
        <strain evidence="4">CCUG 49560</strain>
    </source>
</reference>
<feature type="domain" description="AB hydrolase-1" evidence="2">
    <location>
        <begin position="82"/>
        <end position="318"/>
    </location>
</feature>
<dbReference type="PRINTS" id="PR00412">
    <property type="entry name" value="EPOXHYDRLASE"/>
</dbReference>
<evidence type="ECO:0000259" key="2">
    <source>
        <dbReference type="Pfam" id="PF00561"/>
    </source>
</evidence>
<protein>
    <submittedName>
        <fullName evidence="3">Alpha/beta fold hydrolase</fullName>
    </submittedName>
</protein>
<sequence>MPQEEAPVRVAARGPRARRLWRAAVSLIAAMAALFATTAGAGASVTPDEPSSGPARFARGFTHGKVAVDGGVLHYVRGGSGPAIVLLHGWPETWLMWRQVMPELAREHTVIAFDLPGLGDSAIPPGGYDKATTAKRIHQAVGKLGFRQVGLIGHDLGALIAYPYARDFPADVSRFAVIETPLAGFGLEELYGISWHFRFNMSPAPIPETIMDNDDVPTYLGMMYNFSHQGAGIDREAYYRAYSSPARRTAGYEYYRAFAADAVNNQANASTRLAMPVLAIGGQYSFGTGVGGSFSQVADDVRTVVAPDSGHYVPEENPRFMSDCANLFFAAHDTTPPTPDLTACAR</sequence>
<accession>A0ABV9EJ11</accession>
<comment type="caution">
    <text evidence="3">The sequence shown here is derived from an EMBL/GenBank/DDBJ whole genome shotgun (WGS) entry which is preliminary data.</text>
</comment>
<dbReference type="InterPro" id="IPR000073">
    <property type="entry name" value="AB_hydrolase_1"/>
</dbReference>
<gene>
    <name evidence="3" type="ORF">ACFO8L_22000</name>
</gene>
<keyword evidence="1" id="KW-0732">Signal</keyword>
<evidence type="ECO:0000256" key="1">
    <source>
        <dbReference type="SAM" id="SignalP"/>
    </source>
</evidence>
<dbReference type="PANTHER" id="PTHR43798">
    <property type="entry name" value="MONOACYLGLYCEROL LIPASE"/>
    <property type="match status" value="1"/>
</dbReference>
<dbReference type="Pfam" id="PF00561">
    <property type="entry name" value="Abhydrolase_1"/>
    <property type="match status" value="1"/>
</dbReference>
<feature type="chain" id="PRO_5045377538" evidence="1">
    <location>
        <begin position="42"/>
        <end position="346"/>
    </location>
</feature>
<dbReference type="SUPFAM" id="SSF53474">
    <property type="entry name" value="alpha/beta-Hydrolases"/>
    <property type="match status" value="1"/>
</dbReference>
<evidence type="ECO:0000313" key="4">
    <source>
        <dbReference type="Proteomes" id="UP001595891"/>
    </source>
</evidence>
<dbReference type="Gene3D" id="3.40.50.1820">
    <property type="entry name" value="alpha/beta hydrolase"/>
    <property type="match status" value="1"/>
</dbReference>
<keyword evidence="3" id="KW-0378">Hydrolase</keyword>
<organism evidence="3 4">
    <name type="scientific">Sphaerisporangium corydalis</name>
    <dbReference type="NCBI Taxonomy" id="1441875"/>
    <lineage>
        <taxon>Bacteria</taxon>
        <taxon>Bacillati</taxon>
        <taxon>Actinomycetota</taxon>
        <taxon>Actinomycetes</taxon>
        <taxon>Streptosporangiales</taxon>
        <taxon>Streptosporangiaceae</taxon>
        <taxon>Sphaerisporangium</taxon>
    </lineage>
</organism>
<name>A0ABV9EJ11_9ACTN</name>
<dbReference type="RefSeq" id="WP_380707261.1">
    <property type="nucleotide sequence ID" value="NZ_JBHSFN010000013.1"/>
</dbReference>
<dbReference type="Proteomes" id="UP001595891">
    <property type="component" value="Unassembled WGS sequence"/>
</dbReference>
<dbReference type="InterPro" id="IPR050266">
    <property type="entry name" value="AB_hydrolase_sf"/>
</dbReference>
<dbReference type="InterPro" id="IPR029058">
    <property type="entry name" value="AB_hydrolase_fold"/>
</dbReference>
<feature type="signal peptide" evidence="1">
    <location>
        <begin position="1"/>
        <end position="41"/>
    </location>
</feature>
<dbReference type="EMBL" id="JBHSFN010000013">
    <property type="protein sequence ID" value="MFC4588778.1"/>
    <property type="molecule type" value="Genomic_DNA"/>
</dbReference>
<evidence type="ECO:0000313" key="3">
    <source>
        <dbReference type="EMBL" id="MFC4588778.1"/>
    </source>
</evidence>
<dbReference type="PANTHER" id="PTHR43798:SF33">
    <property type="entry name" value="HYDROLASE, PUTATIVE (AFU_ORTHOLOGUE AFUA_2G14860)-RELATED"/>
    <property type="match status" value="1"/>
</dbReference>